<name>A0ABQ3IMA4_9RHOB</name>
<comment type="caution">
    <text evidence="2">The sequence shown here is derived from an EMBL/GenBank/DDBJ whole genome shotgun (WGS) entry which is preliminary data.</text>
</comment>
<dbReference type="EMBL" id="BNCH01000001">
    <property type="protein sequence ID" value="GHE87805.1"/>
    <property type="molecule type" value="Genomic_DNA"/>
</dbReference>
<dbReference type="RefSeq" id="WP_191284863.1">
    <property type="nucleotide sequence ID" value="NZ_BNCH01000001.1"/>
</dbReference>
<evidence type="ECO:0000256" key="1">
    <source>
        <dbReference type="SAM" id="MobiDB-lite"/>
    </source>
</evidence>
<dbReference type="Proteomes" id="UP000609802">
    <property type="component" value="Unassembled WGS sequence"/>
</dbReference>
<sequence length="379" mass="41591">MTFSQFPTDLASVGSYDWPRAPATSSLKEGYRRLREKLRVLDDRNADLLPDDLERLSGSMIPDALWSSLRAYQFERLDKVYLEWARREEGPHTVCAFVMMPSVPRHFLADWAADRGLDLVDAAAVPTGGAALIVPDISSLVRRSLEGRAAMRSYLAELDGASRNVLLGMSSWTWTYLAQTSAIETVVSDARCFAPFGDKALAELLRAHIGDRVLKSADSGKGILAEDDEGAPKDRYLKTLAARAYGCPWAAMRLLDAAVNQEVDANGDATELPEDADHDDTGDDHEDAATWLQDPAVPKLPSRIERIGRFVLHALLIHGPLTAKELGMVLPMTLPVGIGSALERVGLIKIEDGKILVRESAYPHVRRILSEAGLPLDQI</sequence>
<feature type="region of interest" description="Disordered" evidence="1">
    <location>
        <begin position="269"/>
        <end position="290"/>
    </location>
</feature>
<evidence type="ECO:0008006" key="4">
    <source>
        <dbReference type="Google" id="ProtNLM"/>
    </source>
</evidence>
<proteinExistence type="predicted"/>
<evidence type="ECO:0000313" key="3">
    <source>
        <dbReference type="Proteomes" id="UP000609802"/>
    </source>
</evidence>
<keyword evidence="3" id="KW-1185">Reference proteome</keyword>
<organism evidence="2 3">
    <name type="scientific">Aliiroseovarius zhejiangensis</name>
    <dbReference type="NCBI Taxonomy" id="1632025"/>
    <lineage>
        <taxon>Bacteria</taxon>
        <taxon>Pseudomonadati</taxon>
        <taxon>Pseudomonadota</taxon>
        <taxon>Alphaproteobacteria</taxon>
        <taxon>Rhodobacterales</taxon>
        <taxon>Paracoccaceae</taxon>
        <taxon>Aliiroseovarius</taxon>
    </lineage>
</organism>
<evidence type="ECO:0000313" key="2">
    <source>
        <dbReference type="EMBL" id="GHE87805.1"/>
    </source>
</evidence>
<accession>A0ABQ3IMA4</accession>
<gene>
    <name evidence="2" type="ORF">GCM10016455_04720</name>
</gene>
<protein>
    <recommendedName>
        <fullName evidence="4">MarR family transcriptional regulator</fullName>
    </recommendedName>
</protein>
<reference evidence="3" key="1">
    <citation type="journal article" date="2019" name="Int. J. Syst. Evol. Microbiol.">
        <title>The Global Catalogue of Microorganisms (GCM) 10K type strain sequencing project: providing services to taxonomists for standard genome sequencing and annotation.</title>
        <authorList>
            <consortium name="The Broad Institute Genomics Platform"/>
            <consortium name="The Broad Institute Genome Sequencing Center for Infectious Disease"/>
            <person name="Wu L."/>
            <person name="Ma J."/>
        </authorList>
    </citation>
    <scope>NUCLEOTIDE SEQUENCE [LARGE SCALE GENOMIC DNA]</scope>
    <source>
        <strain evidence="3">KCTC 42443</strain>
    </source>
</reference>
<feature type="compositionally biased region" description="Acidic residues" evidence="1">
    <location>
        <begin position="271"/>
        <end position="286"/>
    </location>
</feature>